<dbReference type="Proteomes" id="UP000311919">
    <property type="component" value="Unassembled WGS sequence"/>
</dbReference>
<dbReference type="PANTHER" id="PTHR19964:SF92">
    <property type="entry name" value="PATJ HOMOLOG"/>
    <property type="match status" value="1"/>
</dbReference>
<feature type="region of interest" description="Disordered" evidence="1">
    <location>
        <begin position="1"/>
        <end position="32"/>
    </location>
</feature>
<gene>
    <name evidence="3" type="ORF">EWB00_009335</name>
</gene>
<dbReference type="InterPro" id="IPR051342">
    <property type="entry name" value="PDZ_scaffold"/>
</dbReference>
<dbReference type="Pfam" id="PF00595">
    <property type="entry name" value="PDZ"/>
    <property type="match status" value="4"/>
</dbReference>
<dbReference type="PROSITE" id="PS50106">
    <property type="entry name" value="PDZ"/>
    <property type="match status" value="6"/>
</dbReference>
<evidence type="ECO:0000259" key="2">
    <source>
        <dbReference type="PROSITE" id="PS50106"/>
    </source>
</evidence>
<feature type="region of interest" description="Disordered" evidence="1">
    <location>
        <begin position="776"/>
        <end position="830"/>
    </location>
</feature>
<feature type="domain" description="PDZ" evidence="2">
    <location>
        <begin position="1153"/>
        <end position="1233"/>
    </location>
</feature>
<feature type="domain" description="PDZ" evidence="2">
    <location>
        <begin position="1563"/>
        <end position="1625"/>
    </location>
</feature>
<organism evidence="3 4">
    <name type="scientific">Schistosoma japonicum</name>
    <name type="common">Blood fluke</name>
    <dbReference type="NCBI Taxonomy" id="6182"/>
    <lineage>
        <taxon>Eukaryota</taxon>
        <taxon>Metazoa</taxon>
        <taxon>Spiralia</taxon>
        <taxon>Lophotrochozoa</taxon>
        <taxon>Platyhelminthes</taxon>
        <taxon>Trematoda</taxon>
        <taxon>Digenea</taxon>
        <taxon>Strigeidida</taxon>
        <taxon>Schistosomatoidea</taxon>
        <taxon>Schistosomatidae</taxon>
        <taxon>Schistosoma</taxon>
    </lineage>
</organism>
<feature type="domain" description="PDZ" evidence="2">
    <location>
        <begin position="1817"/>
        <end position="1867"/>
    </location>
</feature>
<dbReference type="InterPro" id="IPR001478">
    <property type="entry name" value="PDZ"/>
</dbReference>
<dbReference type="CDD" id="cd00136">
    <property type="entry name" value="PDZ_canonical"/>
    <property type="match status" value="3"/>
</dbReference>
<dbReference type="OrthoDB" id="438726at2759"/>
<dbReference type="EMBL" id="SKCS01000547">
    <property type="protein sequence ID" value="TNN05325.1"/>
    <property type="molecule type" value="Genomic_DNA"/>
</dbReference>
<feature type="compositionally biased region" description="Polar residues" evidence="1">
    <location>
        <begin position="1"/>
        <end position="11"/>
    </location>
</feature>
<protein>
    <submittedName>
        <fullName evidence="3">Multiple PDZ domain protein isoform 3</fullName>
    </submittedName>
</protein>
<dbReference type="SUPFAM" id="SSF50156">
    <property type="entry name" value="PDZ domain-like"/>
    <property type="match status" value="7"/>
</dbReference>
<feature type="domain" description="PDZ" evidence="2">
    <location>
        <begin position="1367"/>
        <end position="1451"/>
    </location>
</feature>
<keyword evidence="4" id="KW-1185">Reference proteome</keyword>
<feature type="compositionally biased region" description="Low complexity" evidence="1">
    <location>
        <begin position="23"/>
        <end position="32"/>
    </location>
</feature>
<proteinExistence type="predicted"/>
<name>A0A4Z2CM77_SCHJA</name>
<reference evidence="3 4" key="1">
    <citation type="submission" date="2019-03" db="EMBL/GenBank/DDBJ databases">
        <title>An improved genome assembly of the fluke Schistosoma japonicum.</title>
        <authorList>
            <person name="Hu W."/>
            <person name="Luo F."/>
            <person name="Yin M."/>
            <person name="Mo X."/>
            <person name="Sun C."/>
            <person name="Wu Q."/>
            <person name="Zhu B."/>
            <person name="Xiang M."/>
            <person name="Wang J."/>
            <person name="Wang Y."/>
            <person name="Zhang T."/>
            <person name="Xu B."/>
            <person name="Zheng H."/>
            <person name="Feng Z."/>
        </authorList>
    </citation>
    <scope>NUCLEOTIDE SEQUENCE [LARGE SCALE GENOMIC DNA]</scope>
    <source>
        <strain evidence="3">HuSjv2</strain>
        <tissue evidence="3">Worms</tissue>
    </source>
</reference>
<sequence>MLNITSENDQSIDGGIGEPPLEVVSSDVGSVDTTSSTRIVNTYGDVNRSLYSSPVSPTTAHKRVTEWIRKSQGDLSAASPESSIIEKTHTESKTVNPYSFEYSNSYTFGPRHDCVNSDYTINSKQYLVNTLKDKRKYSLSNTQIEMGSNTFGRVSSSRSSGEFIQQQSSVEHYDLRRYQTLPHYLYHNRPKRIDPRYGFKRPRWSSVPLIIQLNKTSHGFGFSIAEYEELPVTDLESKSYRKALTFDRKTSNMIESDRLSFRSYYSTASTTTSLDNNPKTSNALKRRSTWSSRSKTRGILLIDSLTPGGVAQLDGRISIGDRLLFVNDKNLIKASIRKAAHTLKSLPNGPCLIGIAKMQLESNETYRTQEQQQQRLLSYPPVPTRPSVIGMFPDPDERKTISNHYNLAYPLHVNTCDSINNNDDNNTIVNDLCATTFEDLALDFYALPLLCPNPQLHAPELQYATPVDPKLEITRRLERGSLPIGLKLDALACHGQDGCRVLQVLGGGAVARDQFIVTNDYVTSLNGISMRYLDNLKAFKILHSLSQNSAIIDITFFPASIIESHRIKCLSKVMSQPSEDPFQKNSIPYLSIVQPLNWSPAIEIVLYRIDASQQWGLVVSGPDICSIFNCLAPLNLENPSILSEILPNSVGSNCKLLSCGLLILKIQGNDVSTKGANYVNAYLQHLSNQSDLCELHLVVCHFNDSNDDDFANNTTKCGIGQSVCPINQLPLDSQDINNNNNNNNNSWDNDFDLTGKIELSNDSNILPSINAQLECDHFMPPRTSPSSSDMENPEPLTDMESHDIVDILCRSDPSSDPNNFGSQPNPYRKNNQCLLSQLSSPVLKDEDNTTVDTEVTFPGVKSDTKMKLQNGWFRGGDDCSFNSPPPPRSLPRRLSVSPKYQDTEKLQHMLVVDSNANQLNSSDLVKFYTRYSQDEIHVIRLPLLHNSPSNYCPNVNEVMRNFDLDLVSCCNPEVLATFVAKCQNNFISLDSDDYLQWGDEIVQVEDISVCGLNHLSVQQIIHSKVVEILSNKVDNNSRTTYYHSIGSSDGGRIDGSSQSFVKPFISLIIRRNPINRSLISSSHFSGSSLNVVSETSEVYSLLNETLTNKNSSDAFSSPSPSFLPTGSKPIPHSFLKQIMVELNEDFRKFQLFDIVLERGSDGFGIFIVNMGRNNEPGVFVTEIRENSPASLAVLRPHDRILAIDGQLQCDYESTLELLQQSRKSVRLTIGRQISYLSDPLSSGRIITTGNNTDVDDKHHKLPIIPGIPSSVTLYKTDGGLGFSIVGGSDTILGNILIHEVHSGGAAARDGRLQVGDRLLAVNGIDLRDATQKGATKIIRTANDCIQLIVYRDPEPQYLNHDMFECHNVHLKRDMPGCSFGLSLIDRPHYSTGTAIGAITENSPAARSNLLEVGDVILEINGWDMRLAKSEEVITLLKNVHSDVKLLIGRYKTAPSSHAYPRNRLHVYVVVLERRQLAFSNDLSHVKKCYSTHLLPTSAHDDVNKHTQSEQEQHNSNLLVDLVCQKTDKSEVHDLYSLSNHSSTVNDDHKSDVGNDDEIALAAFGLRIRQANSQELWDSHSRLIVDSVQHNSPADRSGMIMPGDRLLSVDREPVDWLNPNEVVQLLANLPYCTIELGRLPYFNTSQSTDNNPISNKCIRHHSPSAVSLPTSHRVQQDEHDIFPPYPPPSQELPALFGGIMPNIEPPSFLRDMCTLPEQQDEYDESKTGFEHGENDDNDCYHYRLSERSYLTIYPNNQQDQIDSISNMTPLNKEEIEKALELAGRSSGGFFVRQIYLPIAPINNINNTVKSNHQLDIHLGLRLTNGPGISGPVVVRITPNSCASRTDIQIGDRILGLDDKLLLSLSQDNNSADDILCTIESVWITRSMNSQPIYEQNPCCLTIVSNHSLPLFTSIGQRKIDPMMEKGENLIKCPENNTQLAVCLGDLHLTNDNYGSHNRIDSIEKENLENHLVPSTIITPSSFGSKPSETTGENDYIQYNEPKMDHPYLDDGSYQDSISLYNHHYELPVHLYSDILRHSPNKSLFADSILRHM</sequence>
<dbReference type="InterPro" id="IPR036034">
    <property type="entry name" value="PDZ_sf"/>
</dbReference>
<feature type="domain" description="PDZ" evidence="2">
    <location>
        <begin position="1270"/>
        <end position="1353"/>
    </location>
</feature>
<dbReference type="SMART" id="SM00228">
    <property type="entry name" value="PDZ"/>
    <property type="match status" value="8"/>
</dbReference>
<dbReference type="STRING" id="6182.A0A4Z2CM77"/>
<accession>A0A4Z2CM77</accession>
<dbReference type="Gene3D" id="2.30.42.10">
    <property type="match status" value="5"/>
</dbReference>
<comment type="caution">
    <text evidence="3">The sequence shown here is derived from an EMBL/GenBank/DDBJ whole genome shotgun (WGS) entry which is preliminary data.</text>
</comment>
<evidence type="ECO:0000256" key="1">
    <source>
        <dbReference type="SAM" id="MobiDB-lite"/>
    </source>
</evidence>
<feature type="domain" description="PDZ" evidence="2">
    <location>
        <begin position="300"/>
        <end position="345"/>
    </location>
</feature>
<evidence type="ECO:0000313" key="4">
    <source>
        <dbReference type="Proteomes" id="UP000311919"/>
    </source>
</evidence>
<evidence type="ECO:0000313" key="3">
    <source>
        <dbReference type="EMBL" id="TNN05325.1"/>
    </source>
</evidence>
<feature type="compositionally biased region" description="Polar residues" evidence="1">
    <location>
        <begin position="812"/>
        <end position="830"/>
    </location>
</feature>
<dbReference type="PANTHER" id="PTHR19964">
    <property type="entry name" value="MULTIPLE PDZ DOMAIN PROTEIN"/>
    <property type="match status" value="1"/>
</dbReference>